<dbReference type="Proteomes" id="UP000646053">
    <property type="component" value="Unassembled WGS sequence"/>
</dbReference>
<protein>
    <submittedName>
        <fullName evidence="1">Uncharacterized protein</fullName>
    </submittedName>
</protein>
<evidence type="ECO:0000313" key="2">
    <source>
        <dbReference type="Proteomes" id="UP000646053"/>
    </source>
</evidence>
<organism evidence="1 2">
    <name type="scientific">Myxacorys almedinensis A</name>
    <dbReference type="NCBI Taxonomy" id="2690445"/>
    <lineage>
        <taxon>Bacteria</taxon>
        <taxon>Bacillati</taxon>
        <taxon>Cyanobacteriota</taxon>
        <taxon>Cyanophyceae</taxon>
        <taxon>Leptolyngbyales</taxon>
        <taxon>Leptolyngbyaceae</taxon>
        <taxon>Myxacorys</taxon>
        <taxon>Myxacorys almedinensis</taxon>
    </lineage>
</organism>
<dbReference type="RefSeq" id="WP_162424616.1">
    <property type="nucleotide sequence ID" value="NZ_WVIE01000024.1"/>
</dbReference>
<accession>A0A8J7Z4C3</accession>
<gene>
    <name evidence="1" type="ORF">GS601_17655</name>
</gene>
<reference evidence="1" key="1">
    <citation type="submission" date="2019-12" db="EMBL/GenBank/DDBJ databases">
        <title>High-Quality draft genome sequences of three cyanobacteria isolated from the limestone walls of the Old Cathedral of Coimbra.</title>
        <authorList>
            <person name="Tiago I."/>
            <person name="Soares F."/>
            <person name="Portugal A."/>
        </authorList>
    </citation>
    <scope>NUCLEOTIDE SEQUENCE</scope>
    <source>
        <strain evidence="1">A</strain>
    </source>
</reference>
<keyword evidence="2" id="KW-1185">Reference proteome</keyword>
<dbReference type="EMBL" id="WVIE01000024">
    <property type="protein sequence ID" value="NDJ19090.1"/>
    <property type="molecule type" value="Genomic_DNA"/>
</dbReference>
<comment type="caution">
    <text evidence="1">The sequence shown here is derived from an EMBL/GenBank/DDBJ whole genome shotgun (WGS) entry which is preliminary data.</text>
</comment>
<dbReference type="AlphaFoldDB" id="A0A8J7Z4C3"/>
<sequence>MTYLHTYADGVLGSPVVFVTLVCKKVGGNEAFYQNKQSAMRSRLLMPP</sequence>
<name>A0A8J7Z4C3_9CYAN</name>
<proteinExistence type="predicted"/>
<evidence type="ECO:0000313" key="1">
    <source>
        <dbReference type="EMBL" id="NDJ19090.1"/>
    </source>
</evidence>